<protein>
    <submittedName>
        <fullName evidence="2">Uncharacterized protein</fullName>
    </submittedName>
</protein>
<feature type="compositionally biased region" description="Basic residues" evidence="1">
    <location>
        <begin position="1"/>
        <end position="13"/>
    </location>
</feature>
<gene>
    <name evidence="2" type="ORF">S01H1_13560</name>
</gene>
<dbReference type="AlphaFoldDB" id="X0SLN6"/>
<feature type="region of interest" description="Disordered" evidence="1">
    <location>
        <begin position="1"/>
        <end position="50"/>
    </location>
</feature>
<sequence length="108" mass="11844">MATKRKSPPKKIKNTPSGKRALAAARGKTKDILKNPSGSRSSISTMTVGVEHKGKERTLIVPTVVKQGGKMVRLKPDAAVTRALKTKDFAMVKKQKTGDRRSKKFSKR</sequence>
<proteinExistence type="predicted"/>
<comment type="caution">
    <text evidence="2">The sequence shown here is derived from an EMBL/GenBank/DDBJ whole genome shotgun (WGS) entry which is preliminary data.</text>
</comment>
<feature type="compositionally biased region" description="Polar residues" evidence="1">
    <location>
        <begin position="36"/>
        <end position="47"/>
    </location>
</feature>
<dbReference type="EMBL" id="BARS01006999">
    <property type="protein sequence ID" value="GAF76807.1"/>
    <property type="molecule type" value="Genomic_DNA"/>
</dbReference>
<evidence type="ECO:0000313" key="2">
    <source>
        <dbReference type="EMBL" id="GAF76807.1"/>
    </source>
</evidence>
<organism evidence="2">
    <name type="scientific">marine sediment metagenome</name>
    <dbReference type="NCBI Taxonomy" id="412755"/>
    <lineage>
        <taxon>unclassified sequences</taxon>
        <taxon>metagenomes</taxon>
        <taxon>ecological metagenomes</taxon>
    </lineage>
</organism>
<feature type="non-terminal residue" evidence="2">
    <location>
        <position position="108"/>
    </location>
</feature>
<evidence type="ECO:0000256" key="1">
    <source>
        <dbReference type="SAM" id="MobiDB-lite"/>
    </source>
</evidence>
<reference evidence="2" key="1">
    <citation type="journal article" date="2014" name="Front. Microbiol.">
        <title>High frequency of phylogenetically diverse reductive dehalogenase-homologous genes in deep subseafloor sedimentary metagenomes.</title>
        <authorList>
            <person name="Kawai M."/>
            <person name="Futagami T."/>
            <person name="Toyoda A."/>
            <person name="Takaki Y."/>
            <person name="Nishi S."/>
            <person name="Hori S."/>
            <person name="Arai W."/>
            <person name="Tsubouchi T."/>
            <person name="Morono Y."/>
            <person name="Uchiyama I."/>
            <person name="Ito T."/>
            <person name="Fujiyama A."/>
            <person name="Inagaki F."/>
            <person name="Takami H."/>
        </authorList>
    </citation>
    <scope>NUCLEOTIDE SEQUENCE</scope>
    <source>
        <strain evidence="2">Expedition CK06-06</strain>
    </source>
</reference>
<name>X0SLN6_9ZZZZ</name>
<accession>X0SLN6</accession>